<evidence type="ECO:0000313" key="1">
    <source>
        <dbReference type="EMBL" id="MBW86058.1"/>
    </source>
</evidence>
<protein>
    <submittedName>
        <fullName evidence="1">Uncharacterized protein</fullName>
    </submittedName>
</protein>
<reference evidence="1" key="1">
    <citation type="submission" date="2018-02" db="EMBL/GenBank/DDBJ databases">
        <title>Rhizophora mucronata_Transcriptome.</title>
        <authorList>
            <person name="Meera S.P."/>
            <person name="Sreeshan A."/>
            <person name="Augustine A."/>
        </authorList>
    </citation>
    <scope>NUCLEOTIDE SEQUENCE</scope>
    <source>
        <tissue evidence="1">Leaf</tissue>
    </source>
</reference>
<name>A0A2P2IXV8_RHIMU</name>
<organism evidence="1">
    <name type="scientific">Rhizophora mucronata</name>
    <name type="common">Asiatic mangrove</name>
    <dbReference type="NCBI Taxonomy" id="61149"/>
    <lineage>
        <taxon>Eukaryota</taxon>
        <taxon>Viridiplantae</taxon>
        <taxon>Streptophyta</taxon>
        <taxon>Embryophyta</taxon>
        <taxon>Tracheophyta</taxon>
        <taxon>Spermatophyta</taxon>
        <taxon>Magnoliopsida</taxon>
        <taxon>eudicotyledons</taxon>
        <taxon>Gunneridae</taxon>
        <taxon>Pentapetalae</taxon>
        <taxon>rosids</taxon>
        <taxon>fabids</taxon>
        <taxon>Malpighiales</taxon>
        <taxon>Rhizophoraceae</taxon>
        <taxon>Rhizophora</taxon>
    </lineage>
</organism>
<dbReference type="AlphaFoldDB" id="A0A2P2IXV8"/>
<dbReference type="EMBL" id="GGEC01005575">
    <property type="protein sequence ID" value="MBW86058.1"/>
    <property type="molecule type" value="Transcribed_RNA"/>
</dbReference>
<accession>A0A2P2IXV8</accession>
<proteinExistence type="predicted"/>
<sequence>MLVLPPIHGYVCHIVKSCTL</sequence>